<dbReference type="PROSITE" id="PS51752">
    <property type="entry name" value="JACALIN_LECTIN"/>
    <property type="match status" value="1"/>
</dbReference>
<dbReference type="AlphaFoldDB" id="A0A6V7NMN8"/>
<reference evidence="3" key="1">
    <citation type="submission" date="2020-07" db="EMBL/GenBank/DDBJ databases">
        <authorList>
            <person name="Lin J."/>
        </authorList>
    </citation>
    <scope>NUCLEOTIDE SEQUENCE</scope>
</reference>
<organism evidence="3">
    <name type="scientific">Ananas comosus var. bracteatus</name>
    <name type="common">red pineapple</name>
    <dbReference type="NCBI Taxonomy" id="296719"/>
    <lineage>
        <taxon>Eukaryota</taxon>
        <taxon>Viridiplantae</taxon>
        <taxon>Streptophyta</taxon>
        <taxon>Embryophyta</taxon>
        <taxon>Tracheophyta</taxon>
        <taxon>Spermatophyta</taxon>
        <taxon>Magnoliopsida</taxon>
        <taxon>Liliopsida</taxon>
        <taxon>Poales</taxon>
        <taxon>Bromeliaceae</taxon>
        <taxon>Bromelioideae</taxon>
        <taxon>Ananas</taxon>
    </lineage>
</organism>
<dbReference type="InterPro" id="IPR001229">
    <property type="entry name" value="Jacalin-like_lectin_dom"/>
</dbReference>
<dbReference type="GO" id="GO:0030246">
    <property type="term" value="F:carbohydrate binding"/>
    <property type="evidence" value="ECO:0007669"/>
    <property type="project" value="UniProtKB-KW"/>
</dbReference>
<keyword evidence="1" id="KW-0430">Lectin</keyword>
<sequence>MVHKEGPWGGTGGTPFDTKAAQQILGFEVWYDDCVTGIRFKYQQDDEIKWSKVFGSTSGGRHDKVQTTNTITGIHGTESTEVVQSLSFVTSAGTYGPYGSKHGNPFDATGVIVGFFGRSSEQLDAIGVWIDP</sequence>
<protein>
    <recommendedName>
        <fullName evidence="2">Jacalin-type lectin domain-containing protein</fullName>
    </recommendedName>
</protein>
<evidence type="ECO:0000259" key="2">
    <source>
        <dbReference type="PROSITE" id="PS51752"/>
    </source>
</evidence>
<name>A0A6V7NMN8_ANACO</name>
<dbReference type="PANTHER" id="PTHR46506">
    <property type="entry name" value="OS05G0143600 PROTEIN"/>
    <property type="match status" value="1"/>
</dbReference>
<evidence type="ECO:0000313" key="3">
    <source>
        <dbReference type="EMBL" id="CAD1819853.1"/>
    </source>
</evidence>
<dbReference type="InterPro" id="IPR036404">
    <property type="entry name" value="Jacalin-like_lectin_dom_sf"/>
</dbReference>
<evidence type="ECO:0000256" key="1">
    <source>
        <dbReference type="ARBA" id="ARBA00022734"/>
    </source>
</evidence>
<gene>
    <name evidence="3" type="ORF">CB5_LOCUS3064</name>
</gene>
<dbReference type="SUPFAM" id="SSF51101">
    <property type="entry name" value="Mannose-binding lectins"/>
    <property type="match status" value="1"/>
</dbReference>
<dbReference type="EMBL" id="LR862139">
    <property type="protein sequence ID" value="CAD1819853.1"/>
    <property type="molecule type" value="Genomic_DNA"/>
</dbReference>
<feature type="domain" description="Jacalin-type lectin" evidence="2">
    <location>
        <begin position="2"/>
        <end position="132"/>
    </location>
</feature>
<dbReference type="Gene3D" id="2.100.10.30">
    <property type="entry name" value="Jacalin-like lectin domain"/>
    <property type="match status" value="1"/>
</dbReference>
<proteinExistence type="predicted"/>
<dbReference type="SMART" id="SM00915">
    <property type="entry name" value="Jacalin"/>
    <property type="match status" value="1"/>
</dbReference>
<accession>A0A6V7NMN8</accession>
<dbReference type="Pfam" id="PF01419">
    <property type="entry name" value="Jacalin"/>
    <property type="match status" value="1"/>
</dbReference>